<dbReference type="Gene3D" id="1.10.287.70">
    <property type="match status" value="2"/>
</dbReference>
<feature type="transmembrane region" description="Helical" evidence="9">
    <location>
        <begin position="126"/>
        <end position="152"/>
    </location>
</feature>
<dbReference type="PANTHER" id="PTHR11003:SF345">
    <property type="entry name" value="TWIK FAMILY OF POTASSIUM CHANNELS PROTEIN 18"/>
    <property type="match status" value="1"/>
</dbReference>
<evidence type="ECO:0000256" key="2">
    <source>
        <dbReference type="ARBA" id="ARBA00022448"/>
    </source>
</evidence>
<keyword evidence="6 9" id="KW-0472">Membrane</keyword>
<accession>A0A7S3JQZ6</accession>
<evidence type="ECO:0000313" key="11">
    <source>
        <dbReference type="EMBL" id="CAE0360086.1"/>
    </source>
</evidence>
<dbReference type="GO" id="GO:0022841">
    <property type="term" value="F:potassium ion leak channel activity"/>
    <property type="evidence" value="ECO:0007669"/>
    <property type="project" value="TreeGrafter"/>
</dbReference>
<keyword evidence="4 9" id="KW-1133">Transmembrane helix</keyword>
<feature type="transmembrane region" description="Helical" evidence="9">
    <location>
        <begin position="77"/>
        <end position="96"/>
    </location>
</feature>
<evidence type="ECO:0000256" key="8">
    <source>
        <dbReference type="SAM" id="MobiDB-lite"/>
    </source>
</evidence>
<feature type="transmembrane region" description="Helical" evidence="9">
    <location>
        <begin position="209"/>
        <end position="235"/>
    </location>
</feature>
<organism evidence="11">
    <name type="scientific">Aureoumbra lagunensis</name>
    <dbReference type="NCBI Taxonomy" id="44058"/>
    <lineage>
        <taxon>Eukaryota</taxon>
        <taxon>Sar</taxon>
        <taxon>Stramenopiles</taxon>
        <taxon>Ochrophyta</taxon>
        <taxon>Pelagophyceae</taxon>
        <taxon>Pelagomonadales</taxon>
        <taxon>Aureoumbra</taxon>
    </lineage>
</organism>
<evidence type="ECO:0000256" key="3">
    <source>
        <dbReference type="ARBA" id="ARBA00022692"/>
    </source>
</evidence>
<dbReference type="InterPro" id="IPR013099">
    <property type="entry name" value="K_chnl_dom"/>
</dbReference>
<evidence type="ECO:0000256" key="6">
    <source>
        <dbReference type="ARBA" id="ARBA00023136"/>
    </source>
</evidence>
<dbReference type="GO" id="GO:0015271">
    <property type="term" value="F:outward rectifier potassium channel activity"/>
    <property type="evidence" value="ECO:0007669"/>
    <property type="project" value="TreeGrafter"/>
</dbReference>
<evidence type="ECO:0000259" key="10">
    <source>
        <dbReference type="Pfam" id="PF07885"/>
    </source>
</evidence>
<keyword evidence="5" id="KW-0406">Ion transport</keyword>
<feature type="transmembrane region" description="Helical" evidence="9">
    <location>
        <begin position="269"/>
        <end position="289"/>
    </location>
</feature>
<feature type="domain" description="Potassium channel" evidence="10">
    <location>
        <begin position="224"/>
        <end position="288"/>
    </location>
</feature>
<evidence type="ECO:0000256" key="7">
    <source>
        <dbReference type="ARBA" id="ARBA00023303"/>
    </source>
</evidence>
<dbReference type="PANTHER" id="PTHR11003">
    <property type="entry name" value="POTASSIUM CHANNEL, SUBFAMILY K"/>
    <property type="match status" value="1"/>
</dbReference>
<gene>
    <name evidence="11" type="ORF">ALAG00032_LOCUS815</name>
</gene>
<protein>
    <recommendedName>
        <fullName evidence="10">Potassium channel domain-containing protein</fullName>
    </recommendedName>
</protein>
<feature type="region of interest" description="Disordered" evidence="8">
    <location>
        <begin position="349"/>
        <end position="372"/>
    </location>
</feature>
<keyword evidence="2" id="KW-0813">Transport</keyword>
<evidence type="ECO:0000256" key="1">
    <source>
        <dbReference type="ARBA" id="ARBA00004141"/>
    </source>
</evidence>
<feature type="compositionally biased region" description="Acidic residues" evidence="8">
    <location>
        <begin position="441"/>
        <end position="463"/>
    </location>
</feature>
<comment type="subcellular location">
    <subcellularLocation>
        <location evidence="1">Membrane</location>
        <topology evidence="1">Multi-pass membrane protein</topology>
    </subcellularLocation>
</comment>
<keyword evidence="3 9" id="KW-0812">Transmembrane</keyword>
<feature type="region of interest" description="Disordered" evidence="8">
    <location>
        <begin position="172"/>
        <end position="194"/>
    </location>
</feature>
<proteinExistence type="predicted"/>
<evidence type="ECO:0000256" key="4">
    <source>
        <dbReference type="ARBA" id="ARBA00022989"/>
    </source>
</evidence>
<feature type="region of interest" description="Disordered" evidence="8">
    <location>
        <begin position="438"/>
        <end position="463"/>
    </location>
</feature>
<evidence type="ECO:0000256" key="5">
    <source>
        <dbReference type="ARBA" id="ARBA00023065"/>
    </source>
</evidence>
<evidence type="ECO:0000256" key="9">
    <source>
        <dbReference type="SAM" id="Phobius"/>
    </source>
</evidence>
<keyword evidence="7" id="KW-0407">Ion channel</keyword>
<reference evidence="11" key="1">
    <citation type="submission" date="2021-01" db="EMBL/GenBank/DDBJ databases">
        <authorList>
            <person name="Corre E."/>
            <person name="Pelletier E."/>
            <person name="Niang G."/>
            <person name="Scheremetjew M."/>
            <person name="Finn R."/>
            <person name="Kale V."/>
            <person name="Holt S."/>
            <person name="Cochrane G."/>
            <person name="Meng A."/>
            <person name="Brown T."/>
            <person name="Cohen L."/>
        </authorList>
    </citation>
    <scope>NUCLEOTIDE SEQUENCE</scope>
    <source>
        <strain evidence="11">CCMP1510</strain>
    </source>
</reference>
<dbReference type="SUPFAM" id="SSF81324">
    <property type="entry name" value="Voltage-gated potassium channels"/>
    <property type="match status" value="2"/>
</dbReference>
<dbReference type="InterPro" id="IPR003280">
    <property type="entry name" value="2pore_dom_K_chnl"/>
</dbReference>
<dbReference type="AlphaFoldDB" id="A0A7S3JQZ6"/>
<dbReference type="EMBL" id="HBIJ01001085">
    <property type="protein sequence ID" value="CAE0360086.1"/>
    <property type="molecule type" value="Transcribed_RNA"/>
</dbReference>
<feature type="compositionally biased region" description="Polar residues" evidence="8">
    <location>
        <begin position="349"/>
        <end position="359"/>
    </location>
</feature>
<name>A0A7S3JQZ6_9STRA</name>
<dbReference type="GO" id="GO:0030322">
    <property type="term" value="P:stabilization of membrane potential"/>
    <property type="evidence" value="ECO:0007669"/>
    <property type="project" value="TreeGrafter"/>
</dbReference>
<dbReference type="GO" id="GO:0005886">
    <property type="term" value="C:plasma membrane"/>
    <property type="evidence" value="ECO:0007669"/>
    <property type="project" value="TreeGrafter"/>
</dbReference>
<sequence>MMSFTNNKYDEGSALLVPPAPALQRMTSMQRLKLKMREFRDDIKEDFVEELEELQSYPFSIWRTLVRFHKHTNVLEWSALAFLLAYAYGLLFGMYINGWSITTSTYFFAYTLATIGYDYSGDSSNLAYGLLALYVFVSVLACSLLLGLFVAAMTNLSDMQVKHSFLEEKRRKRRAAKGGHQIGTETKDHDIDSTPETSLEARSRIEVRVALEAIIASLFRFFLISAIGTIGLIYLDQDFTVVKAILFTMQTVATVGYGTTSLDTPVAKWFIVCFIPFGCGSWAACVVACSRLPLVILKRSELQEHIIALKGSLSNMQEQKNKITAHAAWALLRSHIHLNMHSFSNVKNAAGSAESTNPASIIPPKPSSTTVKNTSAGEFLQDLGHQKHRHHQEHSLNQQEFIIHWLLATNQVSLQDVLDARDFFHTLDATESGVLHLPTYMDDEDPDDCITDDDDDYALDSHP</sequence>
<dbReference type="Pfam" id="PF07885">
    <property type="entry name" value="Ion_trans_2"/>
    <property type="match status" value="1"/>
</dbReference>